<evidence type="ECO:0000256" key="2">
    <source>
        <dbReference type="ARBA" id="ARBA00022692"/>
    </source>
</evidence>
<feature type="transmembrane region" description="Helical" evidence="7">
    <location>
        <begin position="193"/>
        <end position="213"/>
    </location>
</feature>
<feature type="compositionally biased region" description="Low complexity" evidence="6">
    <location>
        <begin position="259"/>
        <end position="275"/>
    </location>
</feature>
<comment type="caution">
    <text evidence="9">The sequence shown here is derived from an EMBL/GenBank/DDBJ whole genome shotgun (WGS) entry which is preliminary data.</text>
</comment>
<dbReference type="GO" id="GO:0016020">
    <property type="term" value="C:membrane"/>
    <property type="evidence" value="ECO:0007669"/>
    <property type="project" value="UniProtKB-SubCell"/>
</dbReference>
<keyword evidence="10" id="KW-1185">Reference proteome</keyword>
<proteinExistence type="inferred from homology"/>
<dbReference type="AlphaFoldDB" id="A0A1V6Q2A0"/>
<dbReference type="EMBL" id="MDYN01000017">
    <property type="protein sequence ID" value="OQD83359.1"/>
    <property type="molecule type" value="Genomic_DNA"/>
</dbReference>
<keyword evidence="4 7" id="KW-0472">Membrane</keyword>
<dbReference type="PANTHER" id="PTHR33048:SF47">
    <property type="entry name" value="INTEGRAL MEMBRANE PROTEIN-RELATED"/>
    <property type="match status" value="1"/>
</dbReference>
<feature type="transmembrane region" description="Helical" evidence="7">
    <location>
        <begin position="79"/>
        <end position="102"/>
    </location>
</feature>
<gene>
    <name evidence="9" type="ORF">PENANT_c017G11431</name>
</gene>
<dbReference type="Pfam" id="PF20684">
    <property type="entry name" value="Fung_rhodopsin"/>
    <property type="match status" value="1"/>
</dbReference>
<sequence length="351" mass="39012">MIQISNSSKESQPTLCVILRFISRYVSRAGLWWDDYTIAAALAFNWSLAILRWVQIAFYDYGRHSQYIPSEDMENFLKSFLAVQIVYFTNAVFTKASLLLLFHRIFGVVKGFRWALWISGALVIAYFIACTITAITCCSPVAKFWDPSLPGHCIDTVAFFRWNGVANMLLDFLILCLPLPMAWRVKTTIRQKWVLTGLFMLGGFVCVVSILRVTSFKLSDMNDPTYTSVDPSIWSSVEQSLGIICACLPTLRPLIRSLSRSSGPSTTSASSSSSDSQKRWSAPVDEEGGIMDTTLSSVPPAHIRLASAQELDILQGSDWASEFHGDDFRPISQTSRAIEISSPVSAAELVA</sequence>
<comment type="subcellular location">
    <subcellularLocation>
        <location evidence="1">Membrane</location>
        <topology evidence="1">Multi-pass membrane protein</topology>
    </subcellularLocation>
</comment>
<feature type="transmembrane region" description="Helical" evidence="7">
    <location>
        <begin position="36"/>
        <end position="59"/>
    </location>
</feature>
<accession>A0A1V6Q2A0</accession>
<dbReference type="PANTHER" id="PTHR33048">
    <property type="entry name" value="PTH11-LIKE INTEGRAL MEMBRANE PROTEIN (AFU_ORTHOLOGUE AFUA_5G11245)"/>
    <property type="match status" value="1"/>
</dbReference>
<evidence type="ECO:0000256" key="4">
    <source>
        <dbReference type="ARBA" id="ARBA00023136"/>
    </source>
</evidence>
<dbReference type="InterPro" id="IPR052337">
    <property type="entry name" value="SAT4-like"/>
</dbReference>
<dbReference type="InterPro" id="IPR049326">
    <property type="entry name" value="Rhodopsin_dom_fungi"/>
</dbReference>
<feature type="domain" description="Rhodopsin" evidence="8">
    <location>
        <begin position="19"/>
        <end position="256"/>
    </location>
</feature>
<comment type="similarity">
    <text evidence="5">Belongs to the SAT4 family.</text>
</comment>
<protein>
    <recommendedName>
        <fullName evidence="8">Rhodopsin domain-containing protein</fullName>
    </recommendedName>
</protein>
<name>A0A1V6Q2A0_9EURO</name>
<evidence type="ECO:0000256" key="5">
    <source>
        <dbReference type="ARBA" id="ARBA00038359"/>
    </source>
</evidence>
<evidence type="ECO:0000256" key="1">
    <source>
        <dbReference type="ARBA" id="ARBA00004141"/>
    </source>
</evidence>
<dbReference type="Proteomes" id="UP000191672">
    <property type="component" value="Unassembled WGS sequence"/>
</dbReference>
<evidence type="ECO:0000256" key="6">
    <source>
        <dbReference type="SAM" id="MobiDB-lite"/>
    </source>
</evidence>
<feature type="transmembrane region" description="Helical" evidence="7">
    <location>
        <begin position="114"/>
        <end position="142"/>
    </location>
</feature>
<organism evidence="9 10">
    <name type="scientific">Penicillium antarcticum</name>
    <dbReference type="NCBI Taxonomy" id="416450"/>
    <lineage>
        <taxon>Eukaryota</taxon>
        <taxon>Fungi</taxon>
        <taxon>Dikarya</taxon>
        <taxon>Ascomycota</taxon>
        <taxon>Pezizomycotina</taxon>
        <taxon>Eurotiomycetes</taxon>
        <taxon>Eurotiomycetidae</taxon>
        <taxon>Eurotiales</taxon>
        <taxon>Aspergillaceae</taxon>
        <taxon>Penicillium</taxon>
    </lineage>
</organism>
<feature type="region of interest" description="Disordered" evidence="6">
    <location>
        <begin position="259"/>
        <end position="293"/>
    </location>
</feature>
<evidence type="ECO:0000313" key="10">
    <source>
        <dbReference type="Proteomes" id="UP000191672"/>
    </source>
</evidence>
<keyword evidence="2 7" id="KW-0812">Transmembrane</keyword>
<evidence type="ECO:0000313" key="9">
    <source>
        <dbReference type="EMBL" id="OQD83359.1"/>
    </source>
</evidence>
<keyword evidence="3 7" id="KW-1133">Transmembrane helix</keyword>
<evidence type="ECO:0000256" key="7">
    <source>
        <dbReference type="SAM" id="Phobius"/>
    </source>
</evidence>
<evidence type="ECO:0000256" key="3">
    <source>
        <dbReference type="ARBA" id="ARBA00022989"/>
    </source>
</evidence>
<evidence type="ECO:0000259" key="8">
    <source>
        <dbReference type="Pfam" id="PF20684"/>
    </source>
</evidence>
<reference evidence="10" key="1">
    <citation type="journal article" date="2017" name="Nat. Microbiol.">
        <title>Global analysis of biosynthetic gene clusters reveals vast potential of secondary metabolite production in Penicillium species.</title>
        <authorList>
            <person name="Nielsen J.C."/>
            <person name="Grijseels S."/>
            <person name="Prigent S."/>
            <person name="Ji B."/>
            <person name="Dainat J."/>
            <person name="Nielsen K.F."/>
            <person name="Frisvad J.C."/>
            <person name="Workman M."/>
            <person name="Nielsen J."/>
        </authorList>
    </citation>
    <scope>NUCLEOTIDE SEQUENCE [LARGE SCALE GENOMIC DNA]</scope>
    <source>
        <strain evidence="10">IBT 31811</strain>
    </source>
</reference>
<feature type="transmembrane region" description="Helical" evidence="7">
    <location>
        <begin position="162"/>
        <end position="181"/>
    </location>
</feature>